<dbReference type="EMBL" id="UINC01060657">
    <property type="protein sequence ID" value="SVB85390.1"/>
    <property type="molecule type" value="Genomic_DNA"/>
</dbReference>
<reference evidence="1" key="1">
    <citation type="submission" date="2018-05" db="EMBL/GenBank/DDBJ databases">
        <authorList>
            <person name="Lanie J.A."/>
            <person name="Ng W.-L."/>
            <person name="Kazmierczak K.M."/>
            <person name="Andrzejewski T.M."/>
            <person name="Davidsen T.M."/>
            <person name="Wayne K.J."/>
            <person name="Tettelin H."/>
            <person name="Glass J.I."/>
            <person name="Rusch D."/>
            <person name="Podicherti R."/>
            <person name="Tsui H.-C.T."/>
            <person name="Winkler M.E."/>
        </authorList>
    </citation>
    <scope>NUCLEOTIDE SEQUENCE</scope>
</reference>
<name>A0A382HDP4_9ZZZZ</name>
<protein>
    <submittedName>
        <fullName evidence="1">Uncharacterized protein</fullName>
    </submittedName>
</protein>
<proteinExistence type="predicted"/>
<evidence type="ECO:0000313" key="1">
    <source>
        <dbReference type="EMBL" id="SVB85390.1"/>
    </source>
</evidence>
<gene>
    <name evidence="1" type="ORF">METZ01_LOCUS238244</name>
</gene>
<dbReference type="AlphaFoldDB" id="A0A382HDP4"/>
<organism evidence="1">
    <name type="scientific">marine metagenome</name>
    <dbReference type="NCBI Taxonomy" id="408172"/>
    <lineage>
        <taxon>unclassified sequences</taxon>
        <taxon>metagenomes</taxon>
        <taxon>ecological metagenomes</taxon>
    </lineage>
</organism>
<sequence length="30" mass="3415">MGLDRFTERLAHVPTGPGVYLMRDENNVIL</sequence>
<feature type="non-terminal residue" evidence="1">
    <location>
        <position position="30"/>
    </location>
</feature>
<accession>A0A382HDP4</accession>